<dbReference type="EMBL" id="UOFE01000034">
    <property type="protein sequence ID" value="VAW53349.1"/>
    <property type="molecule type" value="Genomic_DNA"/>
</dbReference>
<dbReference type="PROSITE" id="PS51724">
    <property type="entry name" value="SPOR"/>
    <property type="match status" value="1"/>
</dbReference>
<dbReference type="PANTHER" id="PTHR38687">
    <property type="entry name" value="CELL DIVISION PROTEIN DEDD-RELATED"/>
    <property type="match status" value="1"/>
</dbReference>
<gene>
    <name evidence="4" type="ORF">MNBD_GAMMA05-313</name>
</gene>
<dbReference type="AlphaFoldDB" id="A0A3B0WVY6"/>
<evidence type="ECO:0000259" key="3">
    <source>
        <dbReference type="PROSITE" id="PS51724"/>
    </source>
</evidence>
<dbReference type="PANTHER" id="PTHR38687:SF2">
    <property type="entry name" value="CELL DIVISION PROTEIN FTSN"/>
    <property type="match status" value="1"/>
</dbReference>
<proteinExistence type="predicted"/>
<organism evidence="4">
    <name type="scientific">hydrothermal vent metagenome</name>
    <dbReference type="NCBI Taxonomy" id="652676"/>
    <lineage>
        <taxon>unclassified sequences</taxon>
        <taxon>metagenomes</taxon>
        <taxon>ecological metagenomes</taxon>
    </lineage>
</organism>
<dbReference type="Pfam" id="PF05036">
    <property type="entry name" value="SPOR"/>
    <property type="match status" value="1"/>
</dbReference>
<feature type="transmembrane region" description="Helical" evidence="2">
    <location>
        <begin position="20"/>
        <end position="39"/>
    </location>
</feature>
<protein>
    <recommendedName>
        <fullName evidence="3">SPOR domain-containing protein</fullName>
    </recommendedName>
</protein>
<reference evidence="4" key="1">
    <citation type="submission" date="2018-06" db="EMBL/GenBank/DDBJ databases">
        <authorList>
            <person name="Zhirakovskaya E."/>
        </authorList>
    </citation>
    <scope>NUCLEOTIDE SEQUENCE</scope>
</reference>
<sequence length="201" mass="22780">MPADYKSRATRKHKKSLPGYVWLLSGLAIGLFVAFIIYLDKQPENTNNFGSAVQVELEKLKQTKKSTAEKNTNKKKTVPVKKEQKFNFYTLLPELEVLIPESETRPPENTNNTQPNNAGTSTFASKKYVLQLGSFQNLSDAEKLKANIAFLGLEASIQHVSINNQTWHRVRTGPYKNKQQLYKSQKQLKQNGINAISLELK</sequence>
<feature type="compositionally biased region" description="Low complexity" evidence="1">
    <location>
        <begin position="107"/>
        <end position="117"/>
    </location>
</feature>
<keyword evidence="2" id="KW-1133">Transmembrane helix</keyword>
<evidence type="ECO:0000256" key="2">
    <source>
        <dbReference type="SAM" id="Phobius"/>
    </source>
</evidence>
<evidence type="ECO:0000256" key="1">
    <source>
        <dbReference type="SAM" id="MobiDB-lite"/>
    </source>
</evidence>
<dbReference type="InterPro" id="IPR036680">
    <property type="entry name" value="SPOR-like_sf"/>
</dbReference>
<dbReference type="Gene3D" id="3.30.70.1070">
    <property type="entry name" value="Sporulation related repeat"/>
    <property type="match status" value="1"/>
</dbReference>
<dbReference type="InterPro" id="IPR007730">
    <property type="entry name" value="SPOR-like_dom"/>
</dbReference>
<feature type="domain" description="SPOR" evidence="3">
    <location>
        <begin position="122"/>
        <end position="201"/>
    </location>
</feature>
<keyword evidence="2" id="KW-0472">Membrane</keyword>
<dbReference type="InterPro" id="IPR052521">
    <property type="entry name" value="Cell_div_SPOR-domain"/>
</dbReference>
<evidence type="ECO:0000313" key="4">
    <source>
        <dbReference type="EMBL" id="VAW53349.1"/>
    </source>
</evidence>
<accession>A0A3B0WVY6</accession>
<dbReference type="SUPFAM" id="SSF110997">
    <property type="entry name" value="Sporulation related repeat"/>
    <property type="match status" value="1"/>
</dbReference>
<feature type="region of interest" description="Disordered" evidence="1">
    <location>
        <begin position="101"/>
        <end position="120"/>
    </location>
</feature>
<name>A0A3B0WVY6_9ZZZZ</name>
<keyword evidence="2" id="KW-0812">Transmembrane</keyword>
<dbReference type="GO" id="GO:0042834">
    <property type="term" value="F:peptidoglycan binding"/>
    <property type="evidence" value="ECO:0007669"/>
    <property type="project" value="InterPro"/>
</dbReference>